<dbReference type="AlphaFoldDB" id="A7MVM5"/>
<dbReference type="PATRIC" id="fig|338187.25.peg.638"/>
<dbReference type="Proteomes" id="UP000008152">
    <property type="component" value="Chromosome I"/>
</dbReference>
<dbReference type="EMBL" id="CP000789">
    <property type="protein sequence ID" value="ABU71018.1"/>
    <property type="molecule type" value="Genomic_DNA"/>
</dbReference>
<accession>A7MVM5</accession>
<dbReference type="KEGG" id="vha:VIBHAR_02053"/>
<name>A7MVM5_VIBC1</name>
<reference evidence="1 2" key="1">
    <citation type="submission" date="2007-08" db="EMBL/GenBank/DDBJ databases">
        <authorList>
            <consortium name="The Vibrio harveyi Genome Sequencing Project"/>
            <person name="Bassler B."/>
            <person name="Clifton S.W."/>
            <person name="Fulton L."/>
            <person name="Delehaunty K."/>
            <person name="Fronick C."/>
            <person name="Harrison M."/>
            <person name="Markivic C."/>
            <person name="Fulton R."/>
            <person name="Tin-Wollam A.-M."/>
            <person name="Shah N."/>
            <person name="Pepin K."/>
            <person name="Nash W."/>
            <person name="Thiruvilangam P."/>
            <person name="Bhonagiri V."/>
            <person name="Waters C."/>
            <person name="Tu K.C."/>
            <person name="Irgon J."/>
            <person name="Wilson R.K."/>
        </authorList>
    </citation>
    <scope>NUCLEOTIDE SEQUENCE [LARGE SCALE GENOMIC DNA]</scope>
    <source>
        <strain evidence="2">ATCC BAA-1116 / BB120</strain>
    </source>
</reference>
<organism evidence="1 2">
    <name type="scientific">Vibrio campbellii (strain ATCC BAA-1116)</name>
    <dbReference type="NCBI Taxonomy" id="2902295"/>
    <lineage>
        <taxon>Bacteria</taxon>
        <taxon>Pseudomonadati</taxon>
        <taxon>Pseudomonadota</taxon>
        <taxon>Gammaproteobacteria</taxon>
        <taxon>Vibrionales</taxon>
        <taxon>Vibrionaceae</taxon>
        <taxon>Vibrio</taxon>
    </lineage>
</organism>
<evidence type="ECO:0000313" key="1">
    <source>
        <dbReference type="EMBL" id="ABU71018.1"/>
    </source>
</evidence>
<sequence length="108" mass="12492">MAGQFVIIVIVHFKDLERINMRNPDGFRVSVGGDPDYRDLTAEIYYKEEFLALISQDQGFDSLQLNIYANSGDGVWSFPMDELLGAIEYARQRLWDLRQINDSDEKIN</sequence>
<evidence type="ECO:0000313" key="2">
    <source>
        <dbReference type="Proteomes" id="UP000008152"/>
    </source>
</evidence>
<gene>
    <name evidence="1" type="ordered locus">VIBHAR_02053</name>
</gene>
<protein>
    <submittedName>
        <fullName evidence="1">Uncharacterized protein</fullName>
    </submittedName>
</protein>
<proteinExistence type="predicted"/>